<dbReference type="EMBL" id="BSXU01004435">
    <property type="protein sequence ID" value="GMG44090.1"/>
    <property type="molecule type" value="Genomic_DNA"/>
</dbReference>
<feature type="domain" description="T-SNARE coiled-coil homology" evidence="2">
    <location>
        <begin position="210"/>
        <end position="272"/>
    </location>
</feature>
<protein>
    <submittedName>
        <fullName evidence="3">Unnamed protein product</fullName>
    </submittedName>
</protein>
<dbReference type="SUPFAM" id="SSF58038">
    <property type="entry name" value="SNARE fusion complex"/>
    <property type="match status" value="1"/>
</dbReference>
<keyword evidence="1" id="KW-0812">Transmembrane</keyword>
<evidence type="ECO:0000313" key="4">
    <source>
        <dbReference type="Proteomes" id="UP001165063"/>
    </source>
</evidence>
<dbReference type="CDD" id="cd15859">
    <property type="entry name" value="SNARE_SYN8"/>
    <property type="match status" value="1"/>
</dbReference>
<dbReference type="Proteomes" id="UP001165063">
    <property type="component" value="Unassembled WGS sequence"/>
</dbReference>
<comment type="caution">
    <text evidence="3">The sequence shown here is derived from an EMBL/GenBank/DDBJ whole genome shotgun (WGS) entry which is preliminary data.</text>
</comment>
<keyword evidence="4" id="KW-1185">Reference proteome</keyword>
<dbReference type="InterPro" id="IPR000727">
    <property type="entry name" value="T_SNARE_dom"/>
</dbReference>
<evidence type="ECO:0000259" key="2">
    <source>
        <dbReference type="PROSITE" id="PS50192"/>
    </source>
</evidence>
<dbReference type="Gene3D" id="1.20.5.110">
    <property type="match status" value="1"/>
</dbReference>
<evidence type="ECO:0000313" key="3">
    <source>
        <dbReference type="EMBL" id="GMG44090.1"/>
    </source>
</evidence>
<name>A0A9W6YYL3_AMBMO</name>
<evidence type="ECO:0000256" key="1">
    <source>
        <dbReference type="SAM" id="Phobius"/>
    </source>
</evidence>
<gene>
    <name evidence="3" type="ORF">Amon01_000671000</name>
</gene>
<organism evidence="3 4">
    <name type="scientific">Ambrosiozyma monospora</name>
    <name type="common">Yeast</name>
    <name type="synonym">Endomycopsis monosporus</name>
    <dbReference type="NCBI Taxonomy" id="43982"/>
    <lineage>
        <taxon>Eukaryota</taxon>
        <taxon>Fungi</taxon>
        <taxon>Dikarya</taxon>
        <taxon>Ascomycota</taxon>
        <taxon>Saccharomycotina</taxon>
        <taxon>Pichiomycetes</taxon>
        <taxon>Pichiales</taxon>
        <taxon>Pichiaceae</taxon>
        <taxon>Ambrosiozyma</taxon>
    </lineage>
</organism>
<reference evidence="3" key="1">
    <citation type="submission" date="2023-04" db="EMBL/GenBank/DDBJ databases">
        <title>Ambrosiozyma monospora NBRC 1965.</title>
        <authorList>
            <person name="Ichikawa N."/>
            <person name="Sato H."/>
            <person name="Tonouchi N."/>
        </authorList>
    </citation>
    <scope>NUCLEOTIDE SEQUENCE</scope>
    <source>
        <strain evidence="3">NBRC 1965</strain>
    </source>
</reference>
<dbReference type="AlphaFoldDB" id="A0A9W6YYL3"/>
<dbReference type="PROSITE" id="PS50192">
    <property type="entry name" value="T_SNARE"/>
    <property type="match status" value="1"/>
</dbReference>
<accession>A0A9W6YYL3</accession>
<keyword evidence="1" id="KW-0472">Membrane</keyword>
<keyword evidence="1" id="KW-1133">Transmembrane helix</keyword>
<dbReference type="OrthoDB" id="244190at2759"/>
<feature type="transmembrane region" description="Helical" evidence="1">
    <location>
        <begin position="282"/>
        <end position="299"/>
    </location>
</feature>
<proteinExistence type="predicted"/>
<dbReference type="SMART" id="SM00397">
    <property type="entry name" value="t_SNARE"/>
    <property type="match status" value="1"/>
</dbReference>
<sequence length="300" mass="34326">MSLKEHLMKLRLQLDEFHADLQDFQTLQITTLNQSMIQQLNRIKNTLLFVDNELIDDEFSSQNAKSFQKLIDTLNSDLQSLSDDNFPGKLTVSNYLFESTSIKVLNERGNDAESIRKTTALNQASTQGRTVKKAKSVRFRDNLVDYSPTSSVPNQGARYKDTPDHFDEIEQSVVENSSNAALLQKPYSDEELTEQNVDSISNKQIFIKNQQQVLEQDEQINILGRSVSTQRSMALSINDELADQMVLLDDLENGVTSSNTRLVRTHNRLTKFREQVRKNSDWYTILVLVIILLLLLVILK</sequence>